<evidence type="ECO:0000256" key="5">
    <source>
        <dbReference type="ARBA" id="ARBA00035438"/>
    </source>
</evidence>
<evidence type="ECO:0000313" key="6">
    <source>
        <dbReference type="EMBL" id="KAJ8890363.1"/>
    </source>
</evidence>
<dbReference type="InterPro" id="IPR000307">
    <property type="entry name" value="Ribosomal_bS16"/>
</dbReference>
<dbReference type="Gene3D" id="3.30.1320.10">
    <property type="match status" value="1"/>
</dbReference>
<gene>
    <name evidence="6" type="ORF">PR048_009871</name>
</gene>
<organism evidence="6 7">
    <name type="scientific">Dryococelus australis</name>
    <dbReference type="NCBI Taxonomy" id="614101"/>
    <lineage>
        <taxon>Eukaryota</taxon>
        <taxon>Metazoa</taxon>
        <taxon>Ecdysozoa</taxon>
        <taxon>Arthropoda</taxon>
        <taxon>Hexapoda</taxon>
        <taxon>Insecta</taxon>
        <taxon>Pterygota</taxon>
        <taxon>Neoptera</taxon>
        <taxon>Polyneoptera</taxon>
        <taxon>Phasmatodea</taxon>
        <taxon>Verophasmatodea</taxon>
        <taxon>Anareolatae</taxon>
        <taxon>Phasmatidae</taxon>
        <taxon>Eurycanthinae</taxon>
        <taxon>Dryococelus</taxon>
    </lineage>
</organism>
<keyword evidence="2" id="KW-0689">Ribosomal protein</keyword>
<dbReference type="Pfam" id="PF00886">
    <property type="entry name" value="Ribosomal_S16"/>
    <property type="match status" value="1"/>
</dbReference>
<dbReference type="HAMAP" id="MF_00385">
    <property type="entry name" value="Ribosomal_bS16"/>
    <property type="match status" value="1"/>
</dbReference>
<evidence type="ECO:0000256" key="3">
    <source>
        <dbReference type="ARBA" id="ARBA00023274"/>
    </source>
</evidence>
<dbReference type="EMBL" id="JARBHB010000003">
    <property type="protein sequence ID" value="KAJ8890363.1"/>
    <property type="molecule type" value="Genomic_DNA"/>
</dbReference>
<accession>A0ABQ9I2Z9</accession>
<evidence type="ECO:0000256" key="2">
    <source>
        <dbReference type="ARBA" id="ARBA00022980"/>
    </source>
</evidence>
<dbReference type="NCBIfam" id="TIGR00002">
    <property type="entry name" value="S16"/>
    <property type="match status" value="1"/>
</dbReference>
<evidence type="ECO:0000256" key="4">
    <source>
        <dbReference type="ARBA" id="ARBA00035263"/>
    </source>
</evidence>
<reference evidence="6 7" key="1">
    <citation type="submission" date="2023-02" db="EMBL/GenBank/DDBJ databases">
        <title>LHISI_Scaffold_Assembly.</title>
        <authorList>
            <person name="Stuart O.P."/>
            <person name="Cleave R."/>
            <person name="Magrath M.J.L."/>
            <person name="Mikheyev A.S."/>
        </authorList>
    </citation>
    <scope>NUCLEOTIDE SEQUENCE [LARGE SCALE GENOMIC DNA]</scope>
    <source>
        <strain evidence="6">Daus_M_001</strain>
        <tissue evidence="6">Leg muscle</tissue>
    </source>
</reference>
<comment type="caution">
    <text evidence="6">The sequence shown here is derived from an EMBL/GenBank/DDBJ whole genome shotgun (WGS) entry which is preliminary data.</text>
</comment>
<sequence>MHPASGGATFKSFTTKAIRLARHGCANRPFFHIVVMEKRKEQFDHVIEQVGSFDPLPNQYNEKLVAFNFERIRFWLGKGATASRPVVELLGLASFYPIHPRTYMTAWRNRVAAAAAQADSTENQCVKLE</sequence>
<evidence type="ECO:0000313" key="7">
    <source>
        <dbReference type="Proteomes" id="UP001159363"/>
    </source>
</evidence>
<protein>
    <recommendedName>
        <fullName evidence="4">Small ribosomal subunit protein bS16m</fullName>
    </recommendedName>
    <alternativeName>
        <fullName evidence="5">28S ribosomal protein S16, mitochondrial</fullName>
    </alternativeName>
</protein>
<keyword evidence="7" id="KW-1185">Reference proteome</keyword>
<dbReference type="PANTHER" id="PTHR12919:SF20">
    <property type="entry name" value="SMALL RIBOSOMAL SUBUNIT PROTEIN BS16M"/>
    <property type="match status" value="1"/>
</dbReference>
<dbReference type="InterPro" id="IPR023803">
    <property type="entry name" value="Ribosomal_bS16_dom_sf"/>
</dbReference>
<comment type="similarity">
    <text evidence="1">Belongs to the bacterial ribosomal protein bS16 family.</text>
</comment>
<dbReference type="PANTHER" id="PTHR12919">
    <property type="entry name" value="30S RIBOSOMAL PROTEIN S16"/>
    <property type="match status" value="1"/>
</dbReference>
<proteinExistence type="inferred from homology"/>
<evidence type="ECO:0000256" key="1">
    <source>
        <dbReference type="ARBA" id="ARBA00006668"/>
    </source>
</evidence>
<name>A0ABQ9I2Z9_9NEOP</name>
<dbReference type="SUPFAM" id="SSF54565">
    <property type="entry name" value="Ribosomal protein S16"/>
    <property type="match status" value="1"/>
</dbReference>
<dbReference type="Proteomes" id="UP001159363">
    <property type="component" value="Chromosome 3"/>
</dbReference>
<keyword evidence="3" id="KW-0687">Ribonucleoprotein</keyword>